<comment type="caution">
    <text evidence="6">The sequence shown here is derived from an EMBL/GenBank/DDBJ whole genome shotgun (WGS) entry which is preliminary data.</text>
</comment>
<dbReference type="GO" id="GO:0071949">
    <property type="term" value="F:FAD binding"/>
    <property type="evidence" value="ECO:0007669"/>
    <property type="project" value="InterPro"/>
</dbReference>
<evidence type="ECO:0000259" key="5">
    <source>
        <dbReference type="PROSITE" id="PS51387"/>
    </source>
</evidence>
<organism evidence="6 7">
    <name type="scientific">Ambispora gerdemannii</name>
    <dbReference type="NCBI Taxonomy" id="144530"/>
    <lineage>
        <taxon>Eukaryota</taxon>
        <taxon>Fungi</taxon>
        <taxon>Fungi incertae sedis</taxon>
        <taxon>Mucoromycota</taxon>
        <taxon>Glomeromycotina</taxon>
        <taxon>Glomeromycetes</taxon>
        <taxon>Archaeosporales</taxon>
        <taxon>Ambisporaceae</taxon>
        <taxon>Ambispora</taxon>
    </lineage>
</organism>
<dbReference type="EC" id="1.1.3.37" evidence="2"/>
<proteinExistence type="predicted"/>
<dbReference type="Gene3D" id="3.30.70.2520">
    <property type="match status" value="1"/>
</dbReference>
<dbReference type="PANTHER" id="PTHR43762">
    <property type="entry name" value="L-GULONOLACTONE OXIDASE"/>
    <property type="match status" value="1"/>
</dbReference>
<dbReference type="GO" id="GO:0003885">
    <property type="term" value="F:D-arabinono-1,4-lactone oxidase activity"/>
    <property type="evidence" value="ECO:0007669"/>
    <property type="project" value="UniProtKB-EC"/>
</dbReference>
<accession>A0A9N9A564</accession>
<keyword evidence="3" id="KW-0560">Oxidoreductase</keyword>
<sequence length="536" mass="60854">MSNRKTPEAHYNWFCNSIERLVNGKDDKEKASILNEIHNELENLKNVLKIPKKPKAVGNFPTPLYPKTESEIEKIVQDAYNKGDTIIRVIGSGHSVKDAILDIPPGKKVKLLSLKEFHGVVKIDQENKTVTVKAGTHLNRDPRDKSSTVENSLNYIIDQAGYALPDLGGIAHQTVGGFLSTGSSGGSLTYGLEDSIIGIRIVNGKGKIEDLTSSDSKFFAAGVSMGLLGIITQVTFKLIPKYYIYGNQVCAVITPLNPDYQEGCPIDLIGDGTPTVPNLHKFFTQGTDYDAEYSRILWWPQEGVNRLVIWKAKRTSINDTQGYTKPTSPYKEFPEIGGSTTNTQIIASIVFIVLNIISYCDDEWYKKLAAYLLSFFNGVILQSFQDTWYNGLPMDDKVSDILIPTIFTELWFPIGLTQKLMKKLNELYEKGGNRVVGNNATELYTARKSLFWLSPSYEQDVVRIDPFYFEWNPIGTPEEFFNQYWTLFKDDEFRCHWGKYVPDDYWKNVPKLYTKYDEWMSVRAEMDPKQVNIHLC</sequence>
<dbReference type="EMBL" id="CAJVPL010000670">
    <property type="protein sequence ID" value="CAG8520114.1"/>
    <property type="molecule type" value="Genomic_DNA"/>
</dbReference>
<dbReference type="OrthoDB" id="371463at2759"/>
<dbReference type="Proteomes" id="UP000789831">
    <property type="component" value="Unassembled WGS sequence"/>
</dbReference>
<dbReference type="PANTHER" id="PTHR43762:SF1">
    <property type="entry name" value="D-ARABINONO-1,4-LACTONE OXIDASE"/>
    <property type="match status" value="1"/>
</dbReference>
<gene>
    <name evidence="6" type="ORF">AGERDE_LOCUS5193</name>
</gene>
<feature type="domain" description="FAD-binding PCMH-type" evidence="5">
    <location>
        <begin position="49"/>
        <end position="241"/>
    </location>
</feature>
<dbReference type="AlphaFoldDB" id="A0A9N9A564"/>
<evidence type="ECO:0000313" key="6">
    <source>
        <dbReference type="EMBL" id="CAG8520114.1"/>
    </source>
</evidence>
<dbReference type="SUPFAM" id="SSF56176">
    <property type="entry name" value="FAD-binding/transporter-associated domain-like"/>
    <property type="match status" value="1"/>
</dbReference>
<evidence type="ECO:0000256" key="1">
    <source>
        <dbReference type="ARBA" id="ARBA00005083"/>
    </source>
</evidence>
<dbReference type="InterPro" id="IPR016169">
    <property type="entry name" value="FAD-bd_PCMH_sub2"/>
</dbReference>
<evidence type="ECO:0000313" key="7">
    <source>
        <dbReference type="Proteomes" id="UP000789831"/>
    </source>
</evidence>
<dbReference type="Pfam" id="PF04030">
    <property type="entry name" value="ALO"/>
    <property type="match status" value="1"/>
</dbReference>
<dbReference type="InterPro" id="IPR010031">
    <property type="entry name" value="FAD_lactone_oxidase-like"/>
</dbReference>
<dbReference type="InterPro" id="IPR007173">
    <property type="entry name" value="ALO_C"/>
</dbReference>
<dbReference type="InterPro" id="IPR006094">
    <property type="entry name" value="Oxid_FAD_bind_N"/>
</dbReference>
<evidence type="ECO:0000256" key="4">
    <source>
        <dbReference type="ARBA" id="ARBA00033418"/>
    </source>
</evidence>
<evidence type="ECO:0000256" key="2">
    <source>
        <dbReference type="ARBA" id="ARBA00013136"/>
    </source>
</evidence>
<dbReference type="InterPro" id="IPR036318">
    <property type="entry name" value="FAD-bd_PCMH-like_sf"/>
</dbReference>
<dbReference type="GO" id="GO:0016020">
    <property type="term" value="C:membrane"/>
    <property type="evidence" value="ECO:0007669"/>
    <property type="project" value="InterPro"/>
</dbReference>
<name>A0A9N9A564_9GLOM</name>
<protein>
    <recommendedName>
        <fullName evidence="2">D-arabinono-1,4-lactone oxidase</fullName>
        <ecNumber evidence="2">1.1.3.37</ecNumber>
    </recommendedName>
    <alternativeName>
        <fullName evidence="4">L-galactono-gamma-lactone oxidase</fullName>
    </alternativeName>
</protein>
<dbReference type="Pfam" id="PF01565">
    <property type="entry name" value="FAD_binding_4"/>
    <property type="match status" value="1"/>
</dbReference>
<keyword evidence="7" id="KW-1185">Reference proteome</keyword>
<dbReference type="Gene3D" id="3.30.465.10">
    <property type="match status" value="1"/>
</dbReference>
<reference evidence="6" key="1">
    <citation type="submission" date="2021-06" db="EMBL/GenBank/DDBJ databases">
        <authorList>
            <person name="Kallberg Y."/>
            <person name="Tangrot J."/>
            <person name="Rosling A."/>
        </authorList>
    </citation>
    <scope>NUCLEOTIDE SEQUENCE</scope>
    <source>
        <strain evidence="6">MT106</strain>
    </source>
</reference>
<comment type="pathway">
    <text evidence="1">Cofactor biosynthesis; D-erythroascorbate biosynthesis; dehydro-D-arabinono-1,4-lactone from D-arabinose: step 2/2.</text>
</comment>
<dbReference type="InterPro" id="IPR016166">
    <property type="entry name" value="FAD-bd_PCMH"/>
</dbReference>
<evidence type="ECO:0000256" key="3">
    <source>
        <dbReference type="ARBA" id="ARBA00023002"/>
    </source>
</evidence>
<dbReference type="PROSITE" id="PS51387">
    <property type="entry name" value="FAD_PCMH"/>
    <property type="match status" value="1"/>
</dbReference>